<accession>A0A511MK13</accession>
<gene>
    <name evidence="7" type="ORF">NN4_54480</name>
</gene>
<evidence type="ECO:0000256" key="1">
    <source>
        <dbReference type="ARBA" id="ARBA00010617"/>
    </source>
</evidence>
<dbReference type="PROSITE" id="PS00086">
    <property type="entry name" value="CYTOCHROME_P450"/>
    <property type="match status" value="1"/>
</dbReference>
<dbReference type="GO" id="GO:0020037">
    <property type="term" value="F:heme binding"/>
    <property type="evidence" value="ECO:0007669"/>
    <property type="project" value="InterPro"/>
</dbReference>
<dbReference type="PANTHER" id="PTHR46696">
    <property type="entry name" value="P450, PUTATIVE (EUROFUNG)-RELATED"/>
    <property type="match status" value="1"/>
</dbReference>
<dbReference type="OrthoDB" id="4133219at2"/>
<dbReference type="Gene3D" id="1.10.630.10">
    <property type="entry name" value="Cytochrome P450"/>
    <property type="match status" value="1"/>
</dbReference>
<dbReference type="EMBL" id="BJXA01000043">
    <property type="protein sequence ID" value="GEM40929.1"/>
    <property type="molecule type" value="Genomic_DNA"/>
</dbReference>
<protein>
    <submittedName>
        <fullName evidence="7">Cytochrome P450</fullName>
    </submittedName>
</protein>
<evidence type="ECO:0000256" key="4">
    <source>
        <dbReference type="ARBA" id="ARBA00023002"/>
    </source>
</evidence>
<sequence>MTLHTPEFAADPHSAYQAMRDHHGPLVPLELAPGVPATLIIGYREALQILSDPLHFPADPREAQSDRAASCPVLPTMGWRPGAPRTTDPEYARNRSATTDCLNQVDLYALRATVERIASRRIDSFCEAGSADLLNQYSIPLTVEVVHEVLGFGPENGRRAFSALISLRNAADAASAQRGDEMLTAAIAETVAAKQIEPGTDVTSWLLQHGAAANEKALIDQVATLYVTGTEPTWNLIANTVLLLASDDRFGGELLGGALSIRDAIDEMLFTDPPVANSCFSYPRQPQIIGNTWLPVDQPVLISLAACNADPAAADGDRTGNRSHLSWGAGAHSCPAQSVAMVIAQEALDQLLDALPEVRLAVPETQLQWRTGGFHRALAALPVRFPPTPPLNLG</sequence>
<dbReference type="Proteomes" id="UP000321424">
    <property type="component" value="Unassembled WGS sequence"/>
</dbReference>
<reference evidence="7 8" key="1">
    <citation type="submission" date="2019-07" db="EMBL/GenBank/DDBJ databases">
        <title>Whole genome shotgun sequence of Nocardia ninae NBRC 108245.</title>
        <authorList>
            <person name="Hosoyama A."/>
            <person name="Uohara A."/>
            <person name="Ohji S."/>
            <person name="Ichikawa N."/>
        </authorList>
    </citation>
    <scope>NUCLEOTIDE SEQUENCE [LARGE SCALE GENOMIC DNA]</scope>
    <source>
        <strain evidence="7 8">NBRC 108245</strain>
    </source>
</reference>
<evidence type="ECO:0000256" key="2">
    <source>
        <dbReference type="ARBA" id="ARBA00022617"/>
    </source>
</evidence>
<organism evidence="7 8">
    <name type="scientific">Nocardia ninae NBRC 108245</name>
    <dbReference type="NCBI Taxonomy" id="1210091"/>
    <lineage>
        <taxon>Bacteria</taxon>
        <taxon>Bacillati</taxon>
        <taxon>Actinomycetota</taxon>
        <taxon>Actinomycetes</taxon>
        <taxon>Mycobacteriales</taxon>
        <taxon>Nocardiaceae</taxon>
        <taxon>Nocardia</taxon>
    </lineage>
</organism>
<dbReference type="PANTHER" id="PTHR46696:SF1">
    <property type="entry name" value="CYTOCHROME P450 YJIB-RELATED"/>
    <property type="match status" value="1"/>
</dbReference>
<evidence type="ECO:0000313" key="7">
    <source>
        <dbReference type="EMBL" id="GEM40929.1"/>
    </source>
</evidence>
<dbReference type="InterPro" id="IPR002397">
    <property type="entry name" value="Cyt_P450_B"/>
</dbReference>
<keyword evidence="3" id="KW-0479">Metal-binding</keyword>
<comment type="similarity">
    <text evidence="1">Belongs to the cytochrome P450 family.</text>
</comment>
<keyword evidence="2" id="KW-0349">Heme</keyword>
<dbReference type="GO" id="GO:0004497">
    <property type="term" value="F:monooxygenase activity"/>
    <property type="evidence" value="ECO:0007669"/>
    <property type="project" value="UniProtKB-KW"/>
</dbReference>
<comment type="caution">
    <text evidence="7">The sequence shown here is derived from an EMBL/GenBank/DDBJ whole genome shotgun (WGS) entry which is preliminary data.</text>
</comment>
<evidence type="ECO:0000313" key="8">
    <source>
        <dbReference type="Proteomes" id="UP000321424"/>
    </source>
</evidence>
<proteinExistence type="inferred from homology"/>
<dbReference type="InterPro" id="IPR036396">
    <property type="entry name" value="Cyt_P450_sf"/>
</dbReference>
<keyword evidence="8" id="KW-1185">Reference proteome</keyword>
<keyword evidence="5" id="KW-0408">Iron</keyword>
<evidence type="ECO:0000256" key="5">
    <source>
        <dbReference type="ARBA" id="ARBA00023004"/>
    </source>
</evidence>
<keyword evidence="6" id="KW-0503">Monooxygenase</keyword>
<dbReference type="RefSeq" id="WP_147137084.1">
    <property type="nucleotide sequence ID" value="NZ_BJXA01000043.1"/>
</dbReference>
<dbReference type="PRINTS" id="PR00359">
    <property type="entry name" value="BP450"/>
</dbReference>
<dbReference type="InterPro" id="IPR017972">
    <property type="entry name" value="Cyt_P450_CS"/>
</dbReference>
<dbReference type="SUPFAM" id="SSF48264">
    <property type="entry name" value="Cytochrome P450"/>
    <property type="match status" value="1"/>
</dbReference>
<dbReference type="GO" id="GO:0005506">
    <property type="term" value="F:iron ion binding"/>
    <property type="evidence" value="ECO:0007669"/>
    <property type="project" value="InterPro"/>
</dbReference>
<keyword evidence="4" id="KW-0560">Oxidoreductase</keyword>
<evidence type="ECO:0000256" key="6">
    <source>
        <dbReference type="ARBA" id="ARBA00023033"/>
    </source>
</evidence>
<evidence type="ECO:0000256" key="3">
    <source>
        <dbReference type="ARBA" id="ARBA00022723"/>
    </source>
</evidence>
<name>A0A511MK13_9NOCA</name>
<dbReference type="AlphaFoldDB" id="A0A511MK13"/>
<dbReference type="GO" id="GO:0016705">
    <property type="term" value="F:oxidoreductase activity, acting on paired donors, with incorporation or reduction of molecular oxygen"/>
    <property type="evidence" value="ECO:0007669"/>
    <property type="project" value="InterPro"/>
</dbReference>